<reference evidence="1" key="1">
    <citation type="submission" date="2019-03" db="EMBL/GenBank/DDBJ databases">
        <title>Single cell metagenomics reveals metabolic interactions within the superorganism composed of flagellate Streblomastix strix and complex community of Bacteroidetes bacteria on its surface.</title>
        <authorList>
            <person name="Treitli S.C."/>
            <person name="Kolisko M."/>
            <person name="Husnik F."/>
            <person name="Keeling P."/>
            <person name="Hampl V."/>
        </authorList>
    </citation>
    <scope>NUCLEOTIDE SEQUENCE</scope>
    <source>
        <strain evidence="1">STM</strain>
    </source>
</reference>
<proteinExistence type="predicted"/>
<organism evidence="1">
    <name type="scientific">termite gut metagenome</name>
    <dbReference type="NCBI Taxonomy" id="433724"/>
    <lineage>
        <taxon>unclassified sequences</taxon>
        <taxon>metagenomes</taxon>
        <taxon>organismal metagenomes</taxon>
    </lineage>
</organism>
<name>A0A5J4RK59_9ZZZZ</name>
<protein>
    <submittedName>
        <fullName evidence="1">Uncharacterized protein</fullName>
    </submittedName>
</protein>
<gene>
    <name evidence="1" type="ORF">EZS27_017731</name>
</gene>
<accession>A0A5J4RK59</accession>
<comment type="caution">
    <text evidence="1">The sequence shown here is derived from an EMBL/GenBank/DDBJ whole genome shotgun (WGS) entry which is preliminary data.</text>
</comment>
<sequence>MRCIRMWVQKNYCWIWIAVNRPGKRFVGFVSGDRSTQTGLRLWEEIRDIPVSSYCRGLLEKL</sequence>
<dbReference type="AlphaFoldDB" id="A0A5J4RK59"/>
<dbReference type="EMBL" id="SNRY01001057">
    <property type="protein sequence ID" value="KAA6333904.1"/>
    <property type="molecule type" value="Genomic_DNA"/>
</dbReference>
<evidence type="ECO:0000313" key="1">
    <source>
        <dbReference type="EMBL" id="KAA6333904.1"/>
    </source>
</evidence>